<dbReference type="InterPro" id="IPR001279">
    <property type="entry name" value="Metallo-B-lactamas"/>
</dbReference>
<sequence length="448" mass="48466">MVRNVIFIVFSVFIIFLAGGCGQEFTSTADEPDSDEQTSSEEVANEDELPKESDESNDNETEGENEKETEAEEGSEQNTAEEEEAHEVSTEEEEPDAKEVTSELTAHYIDVGQADATLFEFEDAGQQVHILIDAGNWNSDNVVNYLHSRQVDQIDIAIATHPDADHIGQLDQVIEQFDVEEVWMSGNESTSDTYDRVLDAIEASGAEYEEPQAGDAFDIGPLEVDVLYPDSITGNTNKESISLKMSYGDTGFVFTGDAEVDDEAAMLSGSSNVEADILQLGHHGSSTSTSSSFLDAVSPEVAIYSAGADNQYGHPNAEVINRVEDAGIDLYGTDVHGTVEVTTDGESYHVATKEEGTVTPPDDSRSESEQETEEEPVTESESEIEGCVDINHASVEELQEITQIGPARAEDLIELRPYQSIDDLTKISGIGPARIDEIKAQGVACTGG</sequence>
<evidence type="ECO:0000259" key="3">
    <source>
        <dbReference type="SMART" id="SM00849"/>
    </source>
</evidence>
<dbReference type="InterPro" id="IPR003583">
    <property type="entry name" value="Hlx-hairpin-Hlx_DNA-bd_motif"/>
</dbReference>
<dbReference type="SUPFAM" id="SSF47781">
    <property type="entry name" value="RuvA domain 2-like"/>
    <property type="match status" value="1"/>
</dbReference>
<dbReference type="SMART" id="SM00278">
    <property type="entry name" value="HhH1"/>
    <property type="match status" value="2"/>
</dbReference>
<dbReference type="CDD" id="cd07731">
    <property type="entry name" value="ComA-like_MBL-fold"/>
    <property type="match status" value="1"/>
</dbReference>
<dbReference type="Proteomes" id="UP001596494">
    <property type="component" value="Unassembled WGS sequence"/>
</dbReference>
<keyword evidence="5" id="KW-1185">Reference proteome</keyword>
<feature type="region of interest" description="Disordered" evidence="1">
    <location>
        <begin position="344"/>
        <end position="384"/>
    </location>
</feature>
<organism evidence="4 5">
    <name type="scientific">Halobacillus campisalis</name>
    <dbReference type="NCBI Taxonomy" id="435909"/>
    <lineage>
        <taxon>Bacteria</taxon>
        <taxon>Bacillati</taxon>
        <taxon>Bacillota</taxon>
        <taxon>Bacilli</taxon>
        <taxon>Bacillales</taxon>
        <taxon>Bacillaceae</taxon>
        <taxon>Halobacillus</taxon>
    </lineage>
</organism>
<accession>A0ABW2K043</accession>
<dbReference type="Pfam" id="PF12836">
    <property type="entry name" value="HHH_3"/>
    <property type="match status" value="1"/>
</dbReference>
<protein>
    <submittedName>
        <fullName evidence="4">MBL fold metallo-hydrolase</fullName>
    </submittedName>
</protein>
<comment type="caution">
    <text evidence="4">The sequence shown here is derived from an EMBL/GenBank/DDBJ whole genome shotgun (WGS) entry which is preliminary data.</text>
</comment>
<evidence type="ECO:0000256" key="1">
    <source>
        <dbReference type="SAM" id="MobiDB-lite"/>
    </source>
</evidence>
<dbReference type="InterPro" id="IPR035681">
    <property type="entry name" value="ComA-like_MBL"/>
</dbReference>
<feature type="compositionally biased region" description="Acidic residues" evidence="1">
    <location>
        <begin position="55"/>
        <end position="96"/>
    </location>
</feature>
<feature type="domain" description="Metallo-beta-lactamase" evidence="3">
    <location>
        <begin position="115"/>
        <end position="307"/>
    </location>
</feature>
<feature type="domain" description="Helix-hairpin-helix DNA-binding motif class 1" evidence="2">
    <location>
        <begin position="396"/>
        <end position="415"/>
    </location>
</feature>
<dbReference type="RefSeq" id="WP_289215468.1">
    <property type="nucleotide sequence ID" value="NZ_JAPVRC010000003.1"/>
</dbReference>
<evidence type="ECO:0000313" key="4">
    <source>
        <dbReference type="EMBL" id="MFC7319682.1"/>
    </source>
</evidence>
<reference evidence="5" key="1">
    <citation type="journal article" date="2019" name="Int. J. Syst. Evol. Microbiol.">
        <title>The Global Catalogue of Microorganisms (GCM) 10K type strain sequencing project: providing services to taxonomists for standard genome sequencing and annotation.</title>
        <authorList>
            <consortium name="The Broad Institute Genomics Platform"/>
            <consortium name="The Broad Institute Genome Sequencing Center for Infectious Disease"/>
            <person name="Wu L."/>
            <person name="Ma J."/>
        </authorList>
    </citation>
    <scope>NUCLEOTIDE SEQUENCE [LARGE SCALE GENOMIC DNA]</scope>
    <source>
        <strain evidence="5">CCUG 73951</strain>
    </source>
</reference>
<proteinExistence type="predicted"/>
<dbReference type="EMBL" id="JBHTBY010000001">
    <property type="protein sequence ID" value="MFC7319682.1"/>
    <property type="molecule type" value="Genomic_DNA"/>
</dbReference>
<dbReference type="InterPro" id="IPR052159">
    <property type="entry name" value="Competence_DNA_uptake"/>
</dbReference>
<dbReference type="PANTHER" id="PTHR30619:SF7">
    <property type="entry name" value="BETA-LACTAMASE DOMAIN PROTEIN"/>
    <property type="match status" value="1"/>
</dbReference>
<dbReference type="PROSITE" id="PS51257">
    <property type="entry name" value="PROKAR_LIPOPROTEIN"/>
    <property type="match status" value="1"/>
</dbReference>
<feature type="compositionally biased region" description="Acidic residues" evidence="1">
    <location>
        <begin position="30"/>
        <end position="47"/>
    </location>
</feature>
<feature type="compositionally biased region" description="Basic and acidic residues" evidence="1">
    <location>
        <begin position="351"/>
        <end position="368"/>
    </location>
</feature>
<name>A0ABW2K043_9BACI</name>
<dbReference type="Gene3D" id="1.10.150.320">
    <property type="entry name" value="Photosystem II 12 kDa extrinsic protein"/>
    <property type="match status" value="1"/>
</dbReference>
<dbReference type="Gene3D" id="3.60.15.10">
    <property type="entry name" value="Ribonuclease Z/Hydroxyacylglutathione hydrolase-like"/>
    <property type="match status" value="1"/>
</dbReference>
<dbReference type="SUPFAM" id="SSF56281">
    <property type="entry name" value="Metallo-hydrolase/oxidoreductase"/>
    <property type="match status" value="1"/>
</dbReference>
<feature type="compositionally biased region" description="Acidic residues" evidence="1">
    <location>
        <begin position="369"/>
        <end position="384"/>
    </location>
</feature>
<dbReference type="SMART" id="SM00849">
    <property type="entry name" value="Lactamase_B"/>
    <property type="match status" value="1"/>
</dbReference>
<evidence type="ECO:0000313" key="5">
    <source>
        <dbReference type="Proteomes" id="UP001596494"/>
    </source>
</evidence>
<dbReference type="InterPro" id="IPR010994">
    <property type="entry name" value="RuvA_2-like"/>
</dbReference>
<dbReference type="Pfam" id="PF00753">
    <property type="entry name" value="Lactamase_B"/>
    <property type="match status" value="1"/>
</dbReference>
<evidence type="ECO:0000259" key="2">
    <source>
        <dbReference type="SMART" id="SM00278"/>
    </source>
</evidence>
<dbReference type="InterPro" id="IPR036866">
    <property type="entry name" value="RibonucZ/Hydroxyglut_hydro"/>
</dbReference>
<dbReference type="PANTHER" id="PTHR30619">
    <property type="entry name" value="DNA INTERNALIZATION/COMPETENCE PROTEIN COMEC/REC2"/>
    <property type="match status" value="1"/>
</dbReference>
<feature type="domain" description="Helix-hairpin-helix DNA-binding motif class 1" evidence="2">
    <location>
        <begin position="422"/>
        <end position="441"/>
    </location>
</feature>
<gene>
    <name evidence="4" type="ORF">ACFQMN_02125</name>
</gene>
<feature type="region of interest" description="Disordered" evidence="1">
    <location>
        <begin position="27"/>
        <end position="100"/>
    </location>
</feature>